<organism evidence="3 4">
    <name type="scientific">Plectosphaerella cucumerina</name>
    <dbReference type="NCBI Taxonomy" id="40658"/>
    <lineage>
        <taxon>Eukaryota</taxon>
        <taxon>Fungi</taxon>
        <taxon>Dikarya</taxon>
        <taxon>Ascomycota</taxon>
        <taxon>Pezizomycotina</taxon>
        <taxon>Sordariomycetes</taxon>
        <taxon>Hypocreomycetidae</taxon>
        <taxon>Glomerellales</taxon>
        <taxon>Plectosphaerellaceae</taxon>
        <taxon>Plectosphaerella</taxon>
    </lineage>
</organism>
<sequence>MVAPAQDDPFDDVLNLEEKFYVEGYEQGTKDGVQAGKMEGRSVGMAKGFDKFLESGRLYGKAVVWGNRLQLAQQQKGAPAPCLLPPIANSNARLQKNVIAVGALVEPETLATENTDEAVNDFDDRVKRAQGKAKVVERAIGEHVQEPAAASAT</sequence>
<evidence type="ECO:0000313" key="4">
    <source>
        <dbReference type="Proteomes" id="UP000813385"/>
    </source>
</evidence>
<dbReference type="Pfam" id="PF09811">
    <property type="entry name" value="Yae1_N"/>
    <property type="match status" value="1"/>
</dbReference>
<dbReference type="AlphaFoldDB" id="A0A8K0X0W3"/>
<gene>
    <name evidence="3" type="ORF">B0T11DRAFT_329906</name>
</gene>
<dbReference type="OrthoDB" id="48036at2759"/>
<accession>A0A8K0X0W3</accession>
<dbReference type="Proteomes" id="UP000813385">
    <property type="component" value="Unassembled WGS sequence"/>
</dbReference>
<dbReference type="PANTHER" id="PTHR28532:SF1">
    <property type="entry name" value="ORAL CANCER OVEREXPRESSED 1"/>
    <property type="match status" value="1"/>
</dbReference>
<name>A0A8K0X0W3_9PEZI</name>
<comment type="similarity">
    <text evidence="1">Belongs to the LTO1 family.</text>
</comment>
<dbReference type="InterPro" id="IPR019191">
    <property type="entry name" value="Essential_protein_Yae1_N"/>
</dbReference>
<evidence type="ECO:0000256" key="1">
    <source>
        <dbReference type="ARBA" id="ARBA00038090"/>
    </source>
</evidence>
<feature type="domain" description="Essential protein Yae1 N-terminal" evidence="2">
    <location>
        <begin position="24"/>
        <end position="62"/>
    </location>
</feature>
<evidence type="ECO:0000259" key="2">
    <source>
        <dbReference type="Pfam" id="PF09811"/>
    </source>
</evidence>
<protein>
    <recommendedName>
        <fullName evidence="2">Essential protein Yae1 N-terminal domain-containing protein</fullName>
    </recommendedName>
</protein>
<dbReference type="PANTHER" id="PTHR28532">
    <property type="entry name" value="GEO13458P1"/>
    <property type="match status" value="1"/>
</dbReference>
<comment type="caution">
    <text evidence="3">The sequence shown here is derived from an EMBL/GenBank/DDBJ whole genome shotgun (WGS) entry which is preliminary data.</text>
</comment>
<dbReference type="EMBL" id="JAGPXD010000004">
    <property type="protein sequence ID" value="KAH7358054.1"/>
    <property type="molecule type" value="Genomic_DNA"/>
</dbReference>
<proteinExistence type="inferred from homology"/>
<reference evidence="3" key="1">
    <citation type="journal article" date="2021" name="Nat. Commun.">
        <title>Genetic determinants of endophytism in the Arabidopsis root mycobiome.</title>
        <authorList>
            <person name="Mesny F."/>
            <person name="Miyauchi S."/>
            <person name="Thiergart T."/>
            <person name="Pickel B."/>
            <person name="Atanasova L."/>
            <person name="Karlsson M."/>
            <person name="Huettel B."/>
            <person name="Barry K.W."/>
            <person name="Haridas S."/>
            <person name="Chen C."/>
            <person name="Bauer D."/>
            <person name="Andreopoulos W."/>
            <person name="Pangilinan J."/>
            <person name="LaButti K."/>
            <person name="Riley R."/>
            <person name="Lipzen A."/>
            <person name="Clum A."/>
            <person name="Drula E."/>
            <person name="Henrissat B."/>
            <person name="Kohler A."/>
            <person name="Grigoriev I.V."/>
            <person name="Martin F.M."/>
            <person name="Hacquard S."/>
        </authorList>
    </citation>
    <scope>NUCLEOTIDE SEQUENCE</scope>
    <source>
        <strain evidence="3">MPI-CAGE-AT-0016</strain>
    </source>
</reference>
<keyword evidence="4" id="KW-1185">Reference proteome</keyword>
<dbReference type="InterPro" id="IPR052436">
    <property type="entry name" value="LTO1_adapter"/>
</dbReference>
<evidence type="ECO:0000313" key="3">
    <source>
        <dbReference type="EMBL" id="KAH7358054.1"/>
    </source>
</evidence>